<evidence type="ECO:0000313" key="8">
    <source>
        <dbReference type="Proteomes" id="UP000657421"/>
    </source>
</evidence>
<protein>
    <submittedName>
        <fullName evidence="7">ABC transporter permease</fullName>
    </submittedName>
</protein>
<keyword evidence="3 6" id="KW-0812">Transmembrane</keyword>
<dbReference type="Proteomes" id="UP000657421">
    <property type="component" value="Unassembled WGS sequence"/>
</dbReference>
<comment type="caution">
    <text evidence="7">The sequence shown here is derived from an EMBL/GenBank/DDBJ whole genome shotgun (WGS) entry which is preliminary data.</text>
</comment>
<feature type="transmembrane region" description="Helical" evidence="6">
    <location>
        <begin position="297"/>
        <end position="319"/>
    </location>
</feature>
<proteinExistence type="predicted"/>
<keyword evidence="8" id="KW-1185">Reference proteome</keyword>
<keyword evidence="5 6" id="KW-0472">Membrane</keyword>
<feature type="transmembrane region" description="Helical" evidence="6">
    <location>
        <begin position="100"/>
        <end position="121"/>
    </location>
</feature>
<dbReference type="EMBL" id="JACRSZ010000015">
    <property type="protein sequence ID" value="MBC8574084.1"/>
    <property type="molecule type" value="Genomic_DNA"/>
</dbReference>
<evidence type="ECO:0000256" key="2">
    <source>
        <dbReference type="ARBA" id="ARBA00022475"/>
    </source>
</evidence>
<feature type="transmembrane region" description="Helical" evidence="6">
    <location>
        <begin position="210"/>
        <end position="228"/>
    </location>
</feature>
<comment type="subcellular location">
    <subcellularLocation>
        <location evidence="1">Cell membrane</location>
        <topology evidence="1">Multi-pass membrane protein</topology>
    </subcellularLocation>
</comment>
<dbReference type="InterPro" id="IPR001851">
    <property type="entry name" value="ABC_transp_permease"/>
</dbReference>
<evidence type="ECO:0000313" key="7">
    <source>
        <dbReference type="EMBL" id="MBC8574084.1"/>
    </source>
</evidence>
<reference evidence="7 8" key="1">
    <citation type="submission" date="2020-08" db="EMBL/GenBank/DDBJ databases">
        <title>Genome public.</title>
        <authorList>
            <person name="Liu C."/>
            <person name="Sun Q."/>
        </authorList>
    </citation>
    <scope>NUCLEOTIDE SEQUENCE [LARGE SCALE GENOMIC DNA]</scope>
    <source>
        <strain evidence="7 8">NSJ-46</strain>
    </source>
</reference>
<sequence>MRREAFPMNKEPMFHMSKRESITLGKRIMIYVAAILLALIVCAAVIVGLVHMNPLGVYKAIFDGALGSSRRIWITIRDTLVLLCIAVGLAPAFKMRFWNIGAEGQVLIGGVVSAACMIYLSDKVPNVVLILLMLAGSAIGGLIWGLIPTFFKAHWNTNETLFTLMMNYVAMQVVTFCICFWENPKGSNSVGIINQATQAGWLPSVAGNAYFWNVVIVTILTVAMFIYLKYSKQGYEVAVVGESDSTARYAGINVSKVMLRTMAISGAICGIAGFILVSGSAHTISTSTANGRGFTAIIVAWMAKFNTFIMILIAFGLVFMEKGATQIASQYGLNENASSIMLGIILFFLLGAEFFINYKIERNRK</sequence>
<dbReference type="PANTHER" id="PTHR47089:SF1">
    <property type="entry name" value="GUANOSINE ABC TRANSPORTER PERMEASE PROTEIN NUPP"/>
    <property type="match status" value="1"/>
</dbReference>
<evidence type="ECO:0000256" key="3">
    <source>
        <dbReference type="ARBA" id="ARBA00022692"/>
    </source>
</evidence>
<accession>A0ABR7NCE9</accession>
<dbReference type="CDD" id="cd06580">
    <property type="entry name" value="TM_PBP1_transp_TpRbsC_like"/>
    <property type="match status" value="1"/>
</dbReference>
<dbReference type="PANTHER" id="PTHR47089">
    <property type="entry name" value="ABC TRANSPORTER, PERMEASE PROTEIN"/>
    <property type="match status" value="1"/>
</dbReference>
<name>A0ABR7NCE9_9FIRM</name>
<keyword evidence="4 6" id="KW-1133">Transmembrane helix</keyword>
<organism evidence="7 8">
    <name type="scientific">Jingyaoa shaoxingensis</name>
    <dbReference type="NCBI Taxonomy" id="2763671"/>
    <lineage>
        <taxon>Bacteria</taxon>
        <taxon>Bacillati</taxon>
        <taxon>Bacillota</taxon>
        <taxon>Clostridia</taxon>
        <taxon>Lachnospirales</taxon>
        <taxon>Lachnospiraceae</taxon>
        <taxon>Jingyaoa</taxon>
    </lineage>
</organism>
<evidence type="ECO:0000256" key="5">
    <source>
        <dbReference type="ARBA" id="ARBA00023136"/>
    </source>
</evidence>
<gene>
    <name evidence="7" type="ORF">H8716_13485</name>
</gene>
<feature type="transmembrane region" description="Helical" evidence="6">
    <location>
        <begin position="127"/>
        <end position="149"/>
    </location>
</feature>
<feature type="transmembrane region" description="Helical" evidence="6">
    <location>
        <begin position="340"/>
        <end position="360"/>
    </location>
</feature>
<evidence type="ECO:0000256" key="4">
    <source>
        <dbReference type="ARBA" id="ARBA00022989"/>
    </source>
</evidence>
<keyword evidence="2" id="KW-1003">Cell membrane</keyword>
<dbReference type="Pfam" id="PF02653">
    <property type="entry name" value="BPD_transp_2"/>
    <property type="match status" value="1"/>
</dbReference>
<feature type="transmembrane region" description="Helical" evidence="6">
    <location>
        <begin position="257"/>
        <end position="277"/>
    </location>
</feature>
<evidence type="ECO:0000256" key="6">
    <source>
        <dbReference type="SAM" id="Phobius"/>
    </source>
</evidence>
<evidence type="ECO:0000256" key="1">
    <source>
        <dbReference type="ARBA" id="ARBA00004651"/>
    </source>
</evidence>
<feature type="transmembrane region" description="Helical" evidence="6">
    <location>
        <begin position="161"/>
        <end position="181"/>
    </location>
</feature>
<feature type="transmembrane region" description="Helical" evidence="6">
    <location>
        <begin position="28"/>
        <end position="52"/>
    </location>
</feature>